<evidence type="ECO:0000313" key="2">
    <source>
        <dbReference type="Proteomes" id="UP001362999"/>
    </source>
</evidence>
<evidence type="ECO:0000313" key="1">
    <source>
        <dbReference type="EMBL" id="KAK7052746.1"/>
    </source>
</evidence>
<proteinExistence type="predicted"/>
<protein>
    <recommendedName>
        <fullName evidence="3">F-box domain-containing protein</fullName>
    </recommendedName>
</protein>
<accession>A0AAW0DN16</accession>
<dbReference type="Proteomes" id="UP001362999">
    <property type="component" value="Unassembled WGS sequence"/>
</dbReference>
<comment type="caution">
    <text evidence="1">The sequence shown here is derived from an EMBL/GenBank/DDBJ whole genome shotgun (WGS) entry which is preliminary data.</text>
</comment>
<reference evidence="1 2" key="1">
    <citation type="journal article" date="2024" name="J Genomics">
        <title>Draft genome sequencing and assembly of Favolaschia claudopus CIRM-BRFM 2984 isolated from oak limbs.</title>
        <authorList>
            <person name="Navarro D."/>
            <person name="Drula E."/>
            <person name="Chaduli D."/>
            <person name="Cazenave R."/>
            <person name="Ahrendt S."/>
            <person name="Wang J."/>
            <person name="Lipzen A."/>
            <person name="Daum C."/>
            <person name="Barry K."/>
            <person name="Grigoriev I.V."/>
            <person name="Favel A."/>
            <person name="Rosso M.N."/>
            <person name="Martin F."/>
        </authorList>
    </citation>
    <scope>NUCLEOTIDE SEQUENCE [LARGE SCALE GENOMIC DNA]</scope>
    <source>
        <strain evidence="1 2">CIRM-BRFM 2984</strain>
    </source>
</reference>
<keyword evidence="2" id="KW-1185">Reference proteome</keyword>
<sequence length="228" mass="25671">MASSPPLPLDLLRPIVSHIIDLSTLVQLCQVSKTFLQETRPRLFSDVSLRSTDVSLFCRTIFASCGLGAAVLRLSIQLGNDFDELEALAITLRALSNLRELEITEPQPRAWANVFVRTRQSILTSWKHSGSAWTLRGCTFRLRVFRTAFRVGVPDMLAFLQSQDSIEELALFATEGESVMLSAKTLPRLTKLKSAATHLQFEVEDTTTRRIFHEERMDVQVLMGTTFL</sequence>
<evidence type="ECO:0008006" key="3">
    <source>
        <dbReference type="Google" id="ProtNLM"/>
    </source>
</evidence>
<dbReference type="EMBL" id="JAWWNJ010000007">
    <property type="protein sequence ID" value="KAK7052746.1"/>
    <property type="molecule type" value="Genomic_DNA"/>
</dbReference>
<name>A0AAW0DN16_9AGAR</name>
<gene>
    <name evidence="1" type="ORF">R3P38DRAFT_3596089</name>
</gene>
<organism evidence="1 2">
    <name type="scientific">Favolaschia claudopus</name>
    <dbReference type="NCBI Taxonomy" id="2862362"/>
    <lineage>
        <taxon>Eukaryota</taxon>
        <taxon>Fungi</taxon>
        <taxon>Dikarya</taxon>
        <taxon>Basidiomycota</taxon>
        <taxon>Agaricomycotina</taxon>
        <taxon>Agaricomycetes</taxon>
        <taxon>Agaricomycetidae</taxon>
        <taxon>Agaricales</taxon>
        <taxon>Marasmiineae</taxon>
        <taxon>Mycenaceae</taxon>
        <taxon>Favolaschia</taxon>
    </lineage>
</organism>
<dbReference type="AlphaFoldDB" id="A0AAW0DN16"/>